<proteinExistence type="predicted"/>
<sequence>MTRSQYAYPPDEFDVRGPDDAPVGVHRAPRSRWRGVWPFLLVAVVAVAVAVGGVMFLSRDPGSADDTSTATQATEAPGDAGDTDATDPATGDATDPAEGDVTDPAEGDATDPAGGEATEAPTGGASDLATLLAAADKGAFVRVLNDGGPAGEAGRGRDALAGQGFTQVEAANYPAGGSGLTETTVWYTEGRQDTATAIAAALGIPSDRVVQQTVRSGDVVVVIKGALTPAG</sequence>
<dbReference type="Gene3D" id="3.30.70.2390">
    <property type="match status" value="1"/>
</dbReference>
<dbReference type="EMBL" id="SGWX01000001">
    <property type="protein sequence ID" value="RZS62089.1"/>
    <property type="molecule type" value="Genomic_DNA"/>
</dbReference>
<accession>A0A4Q7M7J6</accession>
<feature type="transmembrane region" description="Helical" evidence="2">
    <location>
        <begin position="36"/>
        <end position="57"/>
    </location>
</feature>
<keyword evidence="2" id="KW-1133">Transmembrane helix</keyword>
<dbReference type="InterPro" id="IPR027381">
    <property type="entry name" value="LytR/CpsA/Psr_C"/>
</dbReference>
<feature type="domain" description="LytR/CpsA/Psr regulator C-terminal" evidence="3">
    <location>
        <begin position="141"/>
        <end position="223"/>
    </location>
</feature>
<gene>
    <name evidence="4" type="ORF">EV386_2406</name>
</gene>
<feature type="compositionally biased region" description="Low complexity" evidence="1">
    <location>
        <begin position="64"/>
        <end position="80"/>
    </location>
</feature>
<dbReference type="RefSeq" id="WP_130415270.1">
    <property type="nucleotide sequence ID" value="NZ_SGWX01000001.1"/>
</dbReference>
<name>A0A4Q7M7J6_9MICO</name>
<keyword evidence="2" id="KW-0472">Membrane</keyword>
<keyword evidence="2" id="KW-0812">Transmembrane</keyword>
<dbReference type="Pfam" id="PF13399">
    <property type="entry name" value="LytR_C"/>
    <property type="match status" value="1"/>
</dbReference>
<evidence type="ECO:0000256" key="2">
    <source>
        <dbReference type="SAM" id="Phobius"/>
    </source>
</evidence>
<dbReference type="PANTHER" id="PTHR33392:SF6">
    <property type="entry name" value="POLYISOPRENYL-TEICHOIC ACID--PEPTIDOGLYCAN TEICHOIC ACID TRANSFERASE TAGU"/>
    <property type="match status" value="1"/>
</dbReference>
<reference evidence="4 5" key="1">
    <citation type="submission" date="2019-02" db="EMBL/GenBank/DDBJ databases">
        <title>Sequencing the genomes of 1000 actinobacteria strains.</title>
        <authorList>
            <person name="Klenk H.-P."/>
        </authorList>
    </citation>
    <scope>NUCLEOTIDE SEQUENCE [LARGE SCALE GENOMIC DNA]</scope>
    <source>
        <strain evidence="4 5">DSM 16932</strain>
    </source>
</reference>
<dbReference type="PANTHER" id="PTHR33392">
    <property type="entry name" value="POLYISOPRENYL-TEICHOIC ACID--PEPTIDOGLYCAN TEICHOIC ACID TRANSFERASE TAGU"/>
    <property type="match status" value="1"/>
</dbReference>
<evidence type="ECO:0000313" key="4">
    <source>
        <dbReference type="EMBL" id="RZS62089.1"/>
    </source>
</evidence>
<feature type="region of interest" description="Disordered" evidence="1">
    <location>
        <begin position="1"/>
        <end position="26"/>
    </location>
</feature>
<evidence type="ECO:0000256" key="1">
    <source>
        <dbReference type="SAM" id="MobiDB-lite"/>
    </source>
</evidence>
<feature type="compositionally biased region" description="Low complexity" evidence="1">
    <location>
        <begin position="112"/>
        <end position="123"/>
    </location>
</feature>
<organism evidence="4 5">
    <name type="scientific">Xylanimonas ulmi</name>
    <dbReference type="NCBI Taxonomy" id="228973"/>
    <lineage>
        <taxon>Bacteria</taxon>
        <taxon>Bacillati</taxon>
        <taxon>Actinomycetota</taxon>
        <taxon>Actinomycetes</taxon>
        <taxon>Micrococcales</taxon>
        <taxon>Promicromonosporaceae</taxon>
        <taxon>Xylanimonas</taxon>
    </lineage>
</organism>
<evidence type="ECO:0000313" key="5">
    <source>
        <dbReference type="Proteomes" id="UP000293852"/>
    </source>
</evidence>
<comment type="caution">
    <text evidence="4">The sequence shown here is derived from an EMBL/GenBank/DDBJ whole genome shotgun (WGS) entry which is preliminary data.</text>
</comment>
<feature type="region of interest" description="Disordered" evidence="1">
    <location>
        <begin position="58"/>
        <end position="123"/>
    </location>
</feature>
<dbReference type="OrthoDB" id="5147502at2"/>
<evidence type="ECO:0000259" key="3">
    <source>
        <dbReference type="Pfam" id="PF13399"/>
    </source>
</evidence>
<dbReference type="InterPro" id="IPR050922">
    <property type="entry name" value="LytR/CpsA/Psr_CW_biosynth"/>
</dbReference>
<feature type="compositionally biased region" description="Acidic residues" evidence="1">
    <location>
        <begin position="95"/>
        <end position="109"/>
    </location>
</feature>
<dbReference type="AlphaFoldDB" id="A0A4Q7M7J6"/>
<keyword evidence="5" id="KW-1185">Reference proteome</keyword>
<protein>
    <submittedName>
        <fullName evidence="4">LytR cell envelope-related transcriptional attenuator</fullName>
    </submittedName>
</protein>
<dbReference type="Proteomes" id="UP000293852">
    <property type="component" value="Unassembled WGS sequence"/>
</dbReference>